<comment type="caution">
    <text evidence="2">The sequence shown here is derived from an EMBL/GenBank/DDBJ whole genome shotgun (WGS) entry which is preliminary data.</text>
</comment>
<dbReference type="Proteomes" id="UP000051888">
    <property type="component" value="Unassembled WGS sequence"/>
</dbReference>
<dbReference type="GO" id="GO:0008757">
    <property type="term" value="F:S-adenosylmethionine-dependent methyltransferase activity"/>
    <property type="evidence" value="ECO:0007669"/>
    <property type="project" value="InterPro"/>
</dbReference>
<keyword evidence="2" id="KW-0489">Methyltransferase</keyword>
<sequence>MMNRVQKAYDELSYDYEHRVDKHALYNIDYERPAMMNLLPQDLKGKMILDAGCAAGWYTEQFIKLGAGVTAIDLSSEMVAATKRRVGDQAEVLCLDLADKLPFKDNTFDFIVSSLVLHYVKDWGPTFQEFKRILKPDGILLFSVHHPFMDINMSQNQDYFSTEFIVDQWKRQGKFIEVTFYRRPLHLILNETLAHFSLEKLIEPQPTKEFEKKNPETYEKLMKNPHFMIIKARVLGTGLE</sequence>
<dbReference type="Pfam" id="PF08241">
    <property type="entry name" value="Methyltransf_11"/>
    <property type="match status" value="1"/>
</dbReference>
<organism evidence="2 3">
    <name type="scientific">Heyndrickxia shackletonii</name>
    <dbReference type="NCBI Taxonomy" id="157838"/>
    <lineage>
        <taxon>Bacteria</taxon>
        <taxon>Bacillati</taxon>
        <taxon>Bacillota</taxon>
        <taxon>Bacilli</taxon>
        <taxon>Bacillales</taxon>
        <taxon>Bacillaceae</taxon>
        <taxon>Heyndrickxia</taxon>
    </lineage>
</organism>
<dbReference type="PANTHER" id="PTHR43861:SF1">
    <property type="entry name" value="TRANS-ACONITATE 2-METHYLTRANSFERASE"/>
    <property type="match status" value="1"/>
</dbReference>
<protein>
    <submittedName>
        <fullName evidence="2">Ubiquinone biosynthesis methyltransferase UbiE</fullName>
    </submittedName>
</protein>
<dbReference type="PATRIC" id="fig|157838.3.peg.696"/>
<dbReference type="STRING" id="157838.AN964_03135"/>
<dbReference type="PANTHER" id="PTHR43861">
    <property type="entry name" value="TRANS-ACONITATE 2-METHYLTRANSFERASE-RELATED"/>
    <property type="match status" value="1"/>
</dbReference>
<name>A0A0Q3WUU3_9BACI</name>
<evidence type="ECO:0000313" key="3">
    <source>
        <dbReference type="Proteomes" id="UP000051888"/>
    </source>
</evidence>
<evidence type="ECO:0000313" key="2">
    <source>
        <dbReference type="EMBL" id="KQL52623.1"/>
    </source>
</evidence>
<dbReference type="AlphaFoldDB" id="A0A0Q3WUU3"/>
<accession>A0A0Q3WUU3</accession>
<dbReference type="GO" id="GO:0032259">
    <property type="term" value="P:methylation"/>
    <property type="evidence" value="ECO:0007669"/>
    <property type="project" value="UniProtKB-KW"/>
</dbReference>
<keyword evidence="2" id="KW-0830">Ubiquinone</keyword>
<reference evidence="2 3" key="1">
    <citation type="submission" date="2015-09" db="EMBL/GenBank/DDBJ databases">
        <title>Genome sequencing project for genomic taxonomy and phylogenomics of Bacillus-like bacteria.</title>
        <authorList>
            <person name="Liu B."/>
            <person name="Wang J."/>
            <person name="Zhu Y."/>
            <person name="Liu G."/>
            <person name="Chen Q."/>
            <person name="Chen Z."/>
            <person name="Lan J."/>
            <person name="Che J."/>
            <person name="Ge C."/>
            <person name="Shi H."/>
            <person name="Pan Z."/>
            <person name="Liu X."/>
        </authorList>
    </citation>
    <scope>NUCLEOTIDE SEQUENCE [LARGE SCALE GENOMIC DNA]</scope>
    <source>
        <strain evidence="2 3">LMG 18435</strain>
    </source>
</reference>
<proteinExistence type="predicted"/>
<dbReference type="CDD" id="cd02440">
    <property type="entry name" value="AdoMet_MTases"/>
    <property type="match status" value="1"/>
</dbReference>
<dbReference type="SUPFAM" id="SSF53335">
    <property type="entry name" value="S-adenosyl-L-methionine-dependent methyltransferases"/>
    <property type="match status" value="1"/>
</dbReference>
<dbReference type="Gene3D" id="3.40.50.150">
    <property type="entry name" value="Vaccinia Virus protein VP39"/>
    <property type="match status" value="1"/>
</dbReference>
<dbReference type="InterPro" id="IPR013216">
    <property type="entry name" value="Methyltransf_11"/>
</dbReference>
<keyword evidence="2" id="KW-0808">Transferase</keyword>
<dbReference type="EMBL" id="LJJC01000004">
    <property type="protein sequence ID" value="KQL52623.1"/>
    <property type="molecule type" value="Genomic_DNA"/>
</dbReference>
<dbReference type="InterPro" id="IPR029063">
    <property type="entry name" value="SAM-dependent_MTases_sf"/>
</dbReference>
<keyword evidence="3" id="KW-1185">Reference proteome</keyword>
<feature type="domain" description="Methyltransferase type 11" evidence="1">
    <location>
        <begin position="49"/>
        <end position="142"/>
    </location>
</feature>
<gene>
    <name evidence="2" type="ORF">AN964_03135</name>
</gene>
<evidence type="ECO:0000259" key="1">
    <source>
        <dbReference type="Pfam" id="PF08241"/>
    </source>
</evidence>